<dbReference type="Pfam" id="PF01042">
    <property type="entry name" value="Ribonuc_L-PSP"/>
    <property type="match status" value="1"/>
</dbReference>
<protein>
    <submittedName>
        <fullName evidence="1">RidA family protein</fullName>
        <ecNumber evidence="1">3.5.-.-</ecNumber>
    </submittedName>
</protein>
<dbReference type="CDD" id="cd00448">
    <property type="entry name" value="YjgF_YER057c_UK114_family"/>
    <property type="match status" value="1"/>
</dbReference>
<dbReference type="Gene3D" id="3.30.1330.40">
    <property type="entry name" value="RutC-like"/>
    <property type="match status" value="1"/>
</dbReference>
<dbReference type="PANTHER" id="PTHR11803:SF39">
    <property type="entry name" value="2-IMINOBUTANOATE_2-IMINOPROPANOATE DEAMINASE"/>
    <property type="match status" value="1"/>
</dbReference>
<dbReference type="InterPro" id="IPR006175">
    <property type="entry name" value="YjgF/YER057c/UK114"/>
</dbReference>
<evidence type="ECO:0000313" key="2">
    <source>
        <dbReference type="Proteomes" id="UP001284601"/>
    </source>
</evidence>
<proteinExistence type="predicted"/>
<evidence type="ECO:0000313" key="1">
    <source>
        <dbReference type="EMBL" id="MDW5596139.1"/>
    </source>
</evidence>
<reference evidence="2" key="1">
    <citation type="submission" date="2023-07" db="EMBL/GenBank/DDBJ databases">
        <title>Conexibacter stalactiti sp. nov., isolated from stalactites in a lava cave and emended description of the genus Conexibacter.</title>
        <authorList>
            <person name="Lee S.D."/>
        </authorList>
    </citation>
    <scope>NUCLEOTIDE SEQUENCE [LARGE SCALE GENOMIC DNA]</scope>
    <source>
        <strain evidence="2">KCTC 39840</strain>
    </source>
</reference>
<sequence length="133" mass="13482">MKQAVHGTTPAAPYSPGILARGTMLWVAGQGPLRDGAVVAGTIEAETLLTLSNVEAVLRDGGATVADVVRVGVYLADLDDFAAMNAVYSEFFRSRGGDGVPLPARTTIGAALLGIKVEIDCVAVLGGLGDGEG</sequence>
<dbReference type="SUPFAM" id="SSF55298">
    <property type="entry name" value="YjgF-like"/>
    <property type="match status" value="1"/>
</dbReference>
<dbReference type="Proteomes" id="UP001284601">
    <property type="component" value="Unassembled WGS sequence"/>
</dbReference>
<keyword evidence="1" id="KW-0378">Hydrolase</keyword>
<dbReference type="PANTHER" id="PTHR11803">
    <property type="entry name" value="2-IMINOBUTANOATE/2-IMINOPROPANOATE DEAMINASE RIDA"/>
    <property type="match status" value="1"/>
</dbReference>
<dbReference type="GO" id="GO:0016787">
    <property type="term" value="F:hydrolase activity"/>
    <property type="evidence" value="ECO:0007669"/>
    <property type="project" value="UniProtKB-KW"/>
</dbReference>
<gene>
    <name evidence="1" type="ORF">R7226_17460</name>
</gene>
<organism evidence="1 2">
    <name type="scientific">Conexibacter stalactiti</name>
    <dbReference type="NCBI Taxonomy" id="1940611"/>
    <lineage>
        <taxon>Bacteria</taxon>
        <taxon>Bacillati</taxon>
        <taxon>Actinomycetota</taxon>
        <taxon>Thermoleophilia</taxon>
        <taxon>Solirubrobacterales</taxon>
        <taxon>Conexibacteraceae</taxon>
        <taxon>Conexibacter</taxon>
    </lineage>
</organism>
<dbReference type="RefSeq" id="WP_318598519.1">
    <property type="nucleotide sequence ID" value="NZ_JAWSTH010000048.1"/>
</dbReference>
<dbReference type="EC" id="3.5.-.-" evidence="1"/>
<comment type="caution">
    <text evidence="1">The sequence shown here is derived from an EMBL/GenBank/DDBJ whole genome shotgun (WGS) entry which is preliminary data.</text>
</comment>
<dbReference type="EMBL" id="JAWSTH010000048">
    <property type="protein sequence ID" value="MDW5596139.1"/>
    <property type="molecule type" value="Genomic_DNA"/>
</dbReference>
<keyword evidence="2" id="KW-1185">Reference proteome</keyword>
<dbReference type="InterPro" id="IPR035959">
    <property type="entry name" value="RutC-like_sf"/>
</dbReference>
<name>A0ABU4HSH0_9ACTN</name>
<accession>A0ABU4HSH0</accession>